<accession>A0ABM7GRL5</accession>
<gene>
    <name evidence="2" type="ORF">HORIV_58720</name>
</gene>
<reference evidence="3" key="1">
    <citation type="journal article" date="2019" name="Microbiol. Resour. Announc.">
        <title>Complete Genome Sequence of Halomonas olivaria, a Moderately Halophilic Bacterium Isolated from Olive Processing Effluents, Obtained by Nanopore Sequencing.</title>
        <authorList>
            <person name="Nagata S."/>
            <person name="Ii K.M."/>
            <person name="Tsukimi T."/>
            <person name="Miura M.C."/>
            <person name="Galipon J."/>
            <person name="Arakawa K."/>
        </authorList>
    </citation>
    <scope>NUCLEOTIDE SEQUENCE [LARGE SCALE GENOMIC DNA]</scope>
    <source>
        <strain evidence="3">TYRC17</strain>
    </source>
</reference>
<sequence>MRCNKPDLVLTAGEHVMTPEPTKEHSAPSSSGLSTTANVQRSLRQCLSIAAELLYDNGHVLETITLPQRGLAHRELLTLCAATPTWATCQKVMEASEAATFNEYGRFVLTRLGRDIMFDMFGQGRPIALNVFCCQTLLIRRACP</sequence>
<evidence type="ECO:0000313" key="3">
    <source>
        <dbReference type="Proteomes" id="UP000289555"/>
    </source>
</evidence>
<evidence type="ECO:0000256" key="1">
    <source>
        <dbReference type="SAM" id="MobiDB-lite"/>
    </source>
</evidence>
<dbReference type="Proteomes" id="UP000289555">
    <property type="component" value="Chromosome"/>
</dbReference>
<proteinExistence type="predicted"/>
<name>A0ABM7GRL5_9GAMM</name>
<protein>
    <submittedName>
        <fullName evidence="2">Uncharacterized protein</fullName>
    </submittedName>
</protein>
<evidence type="ECO:0000313" key="2">
    <source>
        <dbReference type="EMBL" id="BBI53451.1"/>
    </source>
</evidence>
<feature type="region of interest" description="Disordered" evidence="1">
    <location>
        <begin position="13"/>
        <end position="34"/>
    </location>
</feature>
<keyword evidence="3" id="KW-1185">Reference proteome</keyword>
<dbReference type="EMBL" id="AP019416">
    <property type="protein sequence ID" value="BBI53451.1"/>
    <property type="molecule type" value="Genomic_DNA"/>
</dbReference>
<organism evidence="2 3">
    <name type="scientific">Vreelandella olivaria</name>
    <dbReference type="NCBI Taxonomy" id="390919"/>
    <lineage>
        <taxon>Bacteria</taxon>
        <taxon>Pseudomonadati</taxon>
        <taxon>Pseudomonadota</taxon>
        <taxon>Gammaproteobacteria</taxon>
        <taxon>Oceanospirillales</taxon>
        <taxon>Halomonadaceae</taxon>
        <taxon>Vreelandella</taxon>
    </lineage>
</organism>